<dbReference type="EMBL" id="QICL01000007">
    <property type="protein sequence ID" value="PXV65551.1"/>
    <property type="molecule type" value="Genomic_DNA"/>
</dbReference>
<accession>A0A2V3PSQ9</accession>
<evidence type="ECO:0008006" key="4">
    <source>
        <dbReference type="Google" id="ProtNLM"/>
    </source>
</evidence>
<protein>
    <recommendedName>
        <fullName evidence="4">Mobilization protein</fullName>
    </recommendedName>
</protein>
<evidence type="ECO:0000313" key="2">
    <source>
        <dbReference type="EMBL" id="PXV65551.1"/>
    </source>
</evidence>
<feature type="transmembrane region" description="Helical" evidence="1">
    <location>
        <begin position="43"/>
        <end position="63"/>
    </location>
</feature>
<keyword evidence="3" id="KW-1185">Reference proteome</keyword>
<proteinExistence type="predicted"/>
<sequence>MNYKDPENILLIICGSTGIAALALIFRYLFILKWGFDAFGANLVFIIIFIVGLVFFISYLETIQKVIPPLFKRRKQIIENQDIIPEPDKVEDIEPTIETESEESIRNETPVINELDVIREKHEQDEITRKREVLEVAIRYTRTTFAPFADDQNINRLCEYIIQYSTGTELKDVEPIRVKDLQNVDLFHFGWNVWNHFRINKQDDIALFLKIVFAKNLKDVDADTIRKKLTFNEGKRKIRLQEKL</sequence>
<dbReference type="AlphaFoldDB" id="A0A2V3PSQ9"/>
<keyword evidence="1" id="KW-0472">Membrane</keyword>
<feature type="transmembrane region" description="Helical" evidence="1">
    <location>
        <begin position="9"/>
        <end position="31"/>
    </location>
</feature>
<reference evidence="2 3" key="1">
    <citation type="submission" date="2018-03" db="EMBL/GenBank/DDBJ databases">
        <title>Genomic Encyclopedia of Archaeal and Bacterial Type Strains, Phase II (KMG-II): from individual species to whole genera.</title>
        <authorList>
            <person name="Goeker M."/>
        </authorList>
    </citation>
    <scope>NUCLEOTIDE SEQUENCE [LARGE SCALE GENOMIC DNA]</scope>
    <source>
        <strain evidence="2 3">DSM 100214</strain>
    </source>
</reference>
<gene>
    <name evidence="2" type="ORF">CLV62_107148</name>
</gene>
<organism evidence="2 3">
    <name type="scientific">Dysgonomonas alginatilytica</name>
    <dbReference type="NCBI Taxonomy" id="1605892"/>
    <lineage>
        <taxon>Bacteria</taxon>
        <taxon>Pseudomonadati</taxon>
        <taxon>Bacteroidota</taxon>
        <taxon>Bacteroidia</taxon>
        <taxon>Bacteroidales</taxon>
        <taxon>Dysgonomonadaceae</taxon>
        <taxon>Dysgonomonas</taxon>
    </lineage>
</organism>
<dbReference type="OrthoDB" id="1003899at2"/>
<dbReference type="Proteomes" id="UP000247973">
    <property type="component" value="Unassembled WGS sequence"/>
</dbReference>
<evidence type="ECO:0000256" key="1">
    <source>
        <dbReference type="SAM" id="Phobius"/>
    </source>
</evidence>
<dbReference type="RefSeq" id="WP_110310268.1">
    <property type="nucleotide sequence ID" value="NZ_QICL01000007.1"/>
</dbReference>
<comment type="caution">
    <text evidence="2">The sequence shown here is derived from an EMBL/GenBank/DDBJ whole genome shotgun (WGS) entry which is preliminary data.</text>
</comment>
<keyword evidence="1" id="KW-1133">Transmembrane helix</keyword>
<keyword evidence="1" id="KW-0812">Transmembrane</keyword>
<evidence type="ECO:0000313" key="3">
    <source>
        <dbReference type="Proteomes" id="UP000247973"/>
    </source>
</evidence>
<name>A0A2V3PSQ9_9BACT</name>